<evidence type="ECO:0000256" key="2">
    <source>
        <dbReference type="ARBA" id="ARBA00022679"/>
    </source>
</evidence>
<dbReference type="Proteomes" id="UP000058660">
    <property type="component" value="Chromosome"/>
</dbReference>
<organism evidence="5 6">
    <name type="scientific">Thermus aquaticus (strain ATCC BAA-2747 / Y51MC23)</name>
    <dbReference type="NCBI Taxonomy" id="498848"/>
    <lineage>
        <taxon>Bacteria</taxon>
        <taxon>Thermotogati</taxon>
        <taxon>Deinococcota</taxon>
        <taxon>Deinococci</taxon>
        <taxon>Thermales</taxon>
        <taxon>Thermaceae</taxon>
        <taxon>Thermus</taxon>
    </lineage>
</organism>
<accession>A0ABM5VJY4</accession>
<evidence type="ECO:0000313" key="5">
    <source>
        <dbReference type="EMBL" id="ALJ90479.1"/>
    </source>
</evidence>
<feature type="domain" description="DNA methylase adenine-specific" evidence="4">
    <location>
        <begin position="202"/>
        <end position="294"/>
    </location>
</feature>
<evidence type="ECO:0000313" key="6">
    <source>
        <dbReference type="Proteomes" id="UP000058660"/>
    </source>
</evidence>
<dbReference type="PANTHER" id="PTHR33841:SF5">
    <property type="entry name" value="DNA METHYLASE (MODIFICATION METHYLASE) (METHYLTRANSFERASE)-RELATED"/>
    <property type="match status" value="1"/>
</dbReference>
<keyword evidence="2" id="KW-0808">Transferase</keyword>
<dbReference type="Pfam" id="PF02384">
    <property type="entry name" value="N6_Mtase"/>
    <property type="match status" value="1"/>
</dbReference>
<dbReference type="InterPro" id="IPR050953">
    <property type="entry name" value="N4_N6_ade-DNA_methylase"/>
</dbReference>
<protein>
    <submittedName>
        <fullName evidence="5">Type IIS restriction / modification enzyme, N-terminal half</fullName>
    </submittedName>
</protein>
<evidence type="ECO:0000259" key="4">
    <source>
        <dbReference type="Pfam" id="PF02384"/>
    </source>
</evidence>
<dbReference type="PRINTS" id="PR00507">
    <property type="entry name" value="N12N6MTFRASE"/>
</dbReference>
<sequence>MVLTNLVEYALFNREALVRFEPFARGEFADLYREIRQVADPWEALRRIEDRTPRHGLDRRFYEDLKRWYARLTEVRFREGLSEPEKAEKRVLLLNKFVFAQTLEDHALIPFRFLRNKYEEARRLWGPKGTAKVAEAFLRGVDEWFYAFYDTELFQDSFLEHLEQDPKNLEDFLLAMEEILGFGAWQATFGQGLLHYNYRAIDEDVFGKAYETFLAQGRKEGGIYYTPSSLTALMAKMAVEETLWPRARELDRALGEERYDEAEARARDLTQVAFLDPAAGSGSFLVKILREVVEVYAYLEERTRWALELQEGLFLPPAQARAREAVLKVRDILGFSGLWPDPKVLSRLILRHLVAVDLDTRALDVARVNLWKEAIKLAPKAFRYTNLGQVGHALPDLRLNLIHGDTLLSPPRGEVLKALAPRSADLKRLWSLREAYLRNPLDHAPLEEALALKDQLRKDLNLGDGTFLELEFFWLFFDPEGEPLPNSGAHVVIGNPPWENVKPFKKEYAARFPQFFGEDFSKFALDDKEFERRFQEALKDQGFREGWEAYQESRRMYAGFLKERYPLMGQGDPSLQKAFLARALELAREAVVFLVPSNFHTDLGARLLRETILKKRILALLSFENRGKRWFADVHPQFKFDLLAFRMDQPSQGTFPARFYIRKEEEWNRHFPYPLDTLERFSPWAKGLVEFRYHGDIPLASAIRGTHPLLGELGYEFGTDFHMTNDKRLFREASSSLPSLLEGKSVHQYNPRFEPPRYGVDPSEGYEELLRRELARLKGHYQELAKRKGLGAKEAKAFVRDQLAKAEERFRRGAWRLPHQLPRLVWRDVARSTDERTLIAARVPAGVFLGNTLNYVRPYRYRVGEEEVDQEVVPEEEFLYLLALFNSFVLDYYLRLRTTSHVNIFFLRELPIPMPDPGLKARVVALAKKVEASLAQNREDRAELEALIAREVFHLTRCQFARVLATFRFGQVDRELLRLSLKGF</sequence>
<keyword evidence="6" id="KW-1185">Reference proteome</keyword>
<dbReference type="EMBL" id="CP010822">
    <property type="protein sequence ID" value="ALJ90479.1"/>
    <property type="molecule type" value="Genomic_DNA"/>
</dbReference>
<dbReference type="SUPFAM" id="SSF53335">
    <property type="entry name" value="S-adenosyl-L-methionine-dependent methyltransferases"/>
    <property type="match status" value="1"/>
</dbReference>
<dbReference type="InterPro" id="IPR003356">
    <property type="entry name" value="DNA_methylase_A-5"/>
</dbReference>
<dbReference type="Gene3D" id="3.40.50.150">
    <property type="entry name" value="Vaccinia Virus protein VP39"/>
    <property type="match status" value="1"/>
</dbReference>
<keyword evidence="1" id="KW-0489">Methyltransferase</keyword>
<gene>
    <name evidence="5" type="ORF">TO73_0625</name>
</gene>
<keyword evidence="3" id="KW-0949">S-adenosyl-L-methionine</keyword>
<name>A0ABM5VJY4_THEA5</name>
<evidence type="ECO:0000256" key="3">
    <source>
        <dbReference type="ARBA" id="ARBA00022691"/>
    </source>
</evidence>
<proteinExistence type="predicted"/>
<evidence type="ECO:0000256" key="1">
    <source>
        <dbReference type="ARBA" id="ARBA00022603"/>
    </source>
</evidence>
<dbReference type="PANTHER" id="PTHR33841">
    <property type="entry name" value="DNA METHYLTRANSFERASE YEEA-RELATED"/>
    <property type="match status" value="1"/>
</dbReference>
<dbReference type="InterPro" id="IPR029063">
    <property type="entry name" value="SAM-dependent_MTases_sf"/>
</dbReference>
<reference evidence="6" key="1">
    <citation type="journal article" date="2015" name="PLoS ONE">
        <title>Complete Genome Sequence of Thermus aquaticus Y51MC23.</title>
        <authorList>
            <person name="Brumm P.J."/>
            <person name="Monsma S."/>
            <person name="Keough B."/>
            <person name="Jasinovica S."/>
            <person name="Ferguson E."/>
            <person name="Schoenfeld T."/>
            <person name="Lodes M."/>
            <person name="Mead D.A."/>
        </authorList>
    </citation>
    <scope>NUCLEOTIDE SEQUENCE [LARGE SCALE GENOMIC DNA]</scope>
    <source>
        <strain evidence="6">BAA-2747 / Y51MC23</strain>
    </source>
</reference>